<feature type="compositionally biased region" description="Basic and acidic residues" evidence="3">
    <location>
        <begin position="1124"/>
        <end position="1134"/>
    </location>
</feature>
<keyword evidence="1" id="KW-0433">Leucine-rich repeat</keyword>
<gene>
    <name evidence="4" type="ORF">SEMRO_230_G093280.1</name>
</gene>
<evidence type="ECO:0000313" key="5">
    <source>
        <dbReference type="Proteomes" id="UP001153069"/>
    </source>
</evidence>
<feature type="compositionally biased region" description="Low complexity" evidence="3">
    <location>
        <begin position="150"/>
        <end position="167"/>
    </location>
</feature>
<protein>
    <submittedName>
        <fullName evidence="4">LRR receptor-like serine threonine-protein kinase</fullName>
    </submittedName>
</protein>
<proteinExistence type="predicted"/>
<feature type="compositionally biased region" description="Polar residues" evidence="3">
    <location>
        <begin position="510"/>
        <end position="519"/>
    </location>
</feature>
<name>A0A9N8DRH8_9STRA</name>
<reference evidence="4" key="1">
    <citation type="submission" date="2020-06" db="EMBL/GenBank/DDBJ databases">
        <authorList>
            <consortium name="Plant Systems Biology data submission"/>
        </authorList>
    </citation>
    <scope>NUCLEOTIDE SEQUENCE</scope>
    <source>
        <strain evidence="4">D6</strain>
    </source>
</reference>
<feature type="compositionally biased region" description="Low complexity" evidence="3">
    <location>
        <begin position="412"/>
        <end position="426"/>
    </location>
</feature>
<feature type="region of interest" description="Disordered" evidence="3">
    <location>
        <begin position="1413"/>
        <end position="1504"/>
    </location>
</feature>
<dbReference type="SUPFAM" id="SSF52058">
    <property type="entry name" value="L domain-like"/>
    <property type="match status" value="1"/>
</dbReference>
<feature type="compositionally biased region" description="Polar residues" evidence="3">
    <location>
        <begin position="990"/>
        <end position="999"/>
    </location>
</feature>
<feature type="compositionally biased region" description="Basic residues" evidence="3">
    <location>
        <begin position="175"/>
        <end position="184"/>
    </location>
</feature>
<feature type="compositionally biased region" description="Basic and acidic residues" evidence="3">
    <location>
        <begin position="1149"/>
        <end position="1158"/>
    </location>
</feature>
<keyword evidence="5" id="KW-1185">Reference proteome</keyword>
<dbReference type="InterPro" id="IPR050647">
    <property type="entry name" value="Plant_LRR-RLKs"/>
</dbReference>
<feature type="compositionally biased region" description="Polar residues" evidence="3">
    <location>
        <begin position="102"/>
        <end position="121"/>
    </location>
</feature>
<feature type="region of interest" description="Disordered" evidence="3">
    <location>
        <begin position="615"/>
        <end position="698"/>
    </location>
</feature>
<dbReference type="PANTHER" id="PTHR48056">
    <property type="entry name" value="LRR RECEPTOR-LIKE SERINE/THREONINE-PROTEIN KINASE-RELATED"/>
    <property type="match status" value="1"/>
</dbReference>
<feature type="compositionally biased region" description="Basic residues" evidence="3">
    <location>
        <begin position="1"/>
        <end position="18"/>
    </location>
</feature>
<feature type="compositionally biased region" description="Low complexity" evidence="3">
    <location>
        <begin position="61"/>
        <end position="81"/>
    </location>
</feature>
<feature type="compositionally biased region" description="Polar residues" evidence="3">
    <location>
        <begin position="914"/>
        <end position="935"/>
    </location>
</feature>
<evidence type="ECO:0000256" key="1">
    <source>
        <dbReference type="ARBA" id="ARBA00022614"/>
    </source>
</evidence>
<dbReference type="GO" id="GO:0005524">
    <property type="term" value="F:ATP binding"/>
    <property type="evidence" value="ECO:0007669"/>
    <property type="project" value="UniProtKB-KW"/>
</dbReference>
<feature type="compositionally biased region" description="Pro residues" evidence="3">
    <location>
        <begin position="1436"/>
        <end position="1462"/>
    </location>
</feature>
<dbReference type="InterPro" id="IPR003591">
    <property type="entry name" value="Leu-rich_rpt_typical-subtyp"/>
</dbReference>
<evidence type="ECO:0000256" key="2">
    <source>
        <dbReference type="ARBA" id="ARBA00022737"/>
    </source>
</evidence>
<feature type="compositionally biased region" description="Low complexity" evidence="3">
    <location>
        <begin position="615"/>
        <end position="627"/>
    </location>
</feature>
<comment type="caution">
    <text evidence="4">The sequence shown here is derived from an EMBL/GenBank/DDBJ whole genome shotgun (WGS) entry which is preliminary data.</text>
</comment>
<feature type="compositionally biased region" description="Polar residues" evidence="3">
    <location>
        <begin position="628"/>
        <end position="647"/>
    </location>
</feature>
<dbReference type="Gene3D" id="3.80.10.10">
    <property type="entry name" value="Ribonuclease Inhibitor"/>
    <property type="match status" value="1"/>
</dbReference>
<feature type="region of interest" description="Disordered" evidence="3">
    <location>
        <begin position="499"/>
        <end position="565"/>
    </location>
</feature>
<dbReference type="OrthoDB" id="660555at2759"/>
<keyword evidence="4" id="KW-0808">Transferase</keyword>
<dbReference type="InterPro" id="IPR001611">
    <property type="entry name" value="Leu-rich_rpt"/>
</dbReference>
<feature type="compositionally biased region" description="Low complexity" evidence="3">
    <location>
        <begin position="1463"/>
        <end position="1495"/>
    </location>
</feature>
<keyword evidence="4" id="KW-0418">Kinase</keyword>
<dbReference type="InterPro" id="IPR032675">
    <property type="entry name" value="LRR_dom_sf"/>
</dbReference>
<keyword evidence="4" id="KW-0675">Receptor</keyword>
<evidence type="ECO:0000313" key="4">
    <source>
        <dbReference type="EMBL" id="CAB9505411.1"/>
    </source>
</evidence>
<dbReference type="PROSITE" id="PS51450">
    <property type="entry name" value="LRR"/>
    <property type="match status" value="1"/>
</dbReference>
<sequence length="1941" mass="210362">MARKRAAKKKIGFKRKFGRREEAKEEIETNDEIPYDWADHRNHSDQNTSTTNQALNTSYDAGISSSAMSPPSSTYPASPQATISHDDQSIFSPPAADMASYDQPTQPRPINTPYSSNSEQESPIIEGAAKIRAGILIDDDDDEYPYASESSSTGTGGSSLNSSLNSSPYRASARQPKHARRKRSSALAAQVRDLNNLLTSPLVDHLGDLARSGEANASGNSTMMDDDMSQEWDQLAKSESMLRHELESFENAGAPLVVDSSNDSGAVMMFPNNTNSDNPQGDSFAASSVPPAMARQRLDPTASPLNPYALFPQQKSMNNNESSLKTSAEVSSLSLNSLNSPLRFVNRYQESDAEAEQILQAALSGFDEISAVHSLDDTMLSAASSSGVASSSPTKNIQAALQIAARKHNNDSSRASSSTGSSNTSTGMPRESRLETALQIAASKCNNNNDQNTDAATNAATHASKDNLDRLRAYSILSSPNSYNEEVSPEDEEHMLALNQQGSGSSGSSATTPMSNRRLNNGGAAGDVREGNYNTTNPNNRSGNNMSTGEQQGEGETRTYHGGAVNEKSFSPGELDDEHGALIRRWSSLDSSGDFVDPEISRLVHAVDEQLEQTSSLTSQTATTVQTGNGFSQATRSASKNSHQSPALSEGILQVKSGDEEETAKQRQYHFKSAGEGGGFVVGTIGSSEFEDESDADDNLRREMDLLETSERMCCQALDESMEEYSPSKSQKVHTSPRRSNQREPPPTLLASSGTPRTPGESNGEGDSHNGIDVQSSAILLSATSTTTLTPKSPPHLTTDILYENTSALPNIAQPVAMLPRPSAFRSSIFSALLKPFRKEHPDSTTPVTMAMTNSTNDDHDLAYYHSRDPEPQMIESATSPGEAASPTSSSSVESAPSGALAVNMKRSTDTISTITNVPSSITSKSGKQNLSGATPKSRAANDDQRVMSSKKSVTQDESPHTRGTSSSRLHLEEGQATNRSTKKPEDSDQSVATSTTTPIRKGKGMIDISPTATASTTAALSRLVRTPSYGSAEGKQSSSLAPYQFVEDTCSFDSVPLVPLAPEETRRSVHFSPEAKFQKIKYERLRDDNDDVPSQGDVADGTDLFPISQKQLEGRRQKPSKSQSERLHEKNKPSDNQTRKKTSSNGSKSEKPKDTQLRKKANSKGEQPKQKQPVTPTRRKSSSNDSMGKGKEKPKDKQELSFSPSRRMKKQKDSTSDKSPASVGGGATYSLLSVDSESQDGVKRPSLSFSPSRRIKKKRSSNEKSSSSVKSADARMMTSRASRNRESLLALNSDLPDGGDFSPLVPDEDGKPRNAKAKAGSKKQSKTDVLSVSPSPSNDGSESSESPNIVDVEDPHSSKGLLDGEDKSPPKDKDTALRRRCLCFTISILWIALLGLFVGLSLAWIRSRGGSSDKLTEIYPEPGTEAFGDTGEGPLAPPPPASPPPLQPPAPLPGLFSPPSPTGSSEPGSQIFMTAAPSPSSPTTSPQPTANSSSLPPIVYPDGDELTMTNETLDLINLLITSSVDRGAALLDRSTPEFASLVWLSDNVFLDTYSDKQKVQRFVLGTVYYSMGGKDWTENEYWMTDIDECRWYSRRRRFPACNKDGDYINLELAYLDVSGTIPKALGMLSNSLERLDIEGGPTTFVSGTIPSELGYLSLMREFRMRDNRLSGELPSELRRWTFLETLDLKGNNLRGTLPFDHPFWPSLTDVDLGENFLVGSIPTGIGRQDMLTKLFLQDNLLDGPVPSEIGKLYNLKDMYLDQNNLKTLPSEIGLLHQLQDLRMAANSLNNAIPTEIGLLTRLRTVSLTFNALTGSIPTEIGLLKGLRDRIDLSFNKLSGTVPSEIGELTRMKHLLLHSNQLSGELPSEIGELDRLNTLRIDQNNMMGAVSDDICAVFNTTLPYFYADCKEIDCPCCIFCCVDTDGCSCRFESTFDQYLCY</sequence>
<feature type="compositionally biased region" description="Basic and acidic residues" evidence="3">
    <location>
        <begin position="1354"/>
        <end position="1374"/>
    </location>
</feature>
<accession>A0A9N8DRH8</accession>
<dbReference type="SMART" id="SM00369">
    <property type="entry name" value="LRR_TYP"/>
    <property type="match status" value="3"/>
</dbReference>
<feature type="region of interest" description="Disordered" evidence="3">
    <location>
        <begin position="872"/>
        <end position="900"/>
    </location>
</feature>
<feature type="region of interest" description="Disordered" evidence="3">
    <location>
        <begin position="720"/>
        <end position="772"/>
    </location>
</feature>
<organism evidence="4 5">
    <name type="scientific">Seminavis robusta</name>
    <dbReference type="NCBI Taxonomy" id="568900"/>
    <lineage>
        <taxon>Eukaryota</taxon>
        <taxon>Sar</taxon>
        <taxon>Stramenopiles</taxon>
        <taxon>Ochrophyta</taxon>
        <taxon>Bacillariophyta</taxon>
        <taxon>Bacillariophyceae</taxon>
        <taxon>Bacillariophycidae</taxon>
        <taxon>Naviculales</taxon>
        <taxon>Naviculaceae</taxon>
        <taxon>Seminavis</taxon>
    </lineage>
</organism>
<feature type="region of interest" description="Disordered" evidence="3">
    <location>
        <begin position="1083"/>
        <end position="1374"/>
    </location>
</feature>
<dbReference type="EMBL" id="CAICTM010000229">
    <property type="protein sequence ID" value="CAB9505411.1"/>
    <property type="molecule type" value="Genomic_DNA"/>
</dbReference>
<feature type="region of interest" description="Disordered" evidence="3">
    <location>
        <begin position="405"/>
        <end position="432"/>
    </location>
</feature>
<feature type="region of interest" description="Disordered" evidence="3">
    <location>
        <begin position="1"/>
        <end position="186"/>
    </location>
</feature>
<dbReference type="FunFam" id="3.80.10.10:FF:000041">
    <property type="entry name" value="LRR receptor-like serine/threonine-protein kinase ERECTA"/>
    <property type="match status" value="1"/>
</dbReference>
<feature type="compositionally biased region" description="Low complexity" evidence="3">
    <location>
        <begin position="531"/>
        <end position="545"/>
    </location>
</feature>
<feature type="compositionally biased region" description="Basic residues" evidence="3">
    <location>
        <begin position="1314"/>
        <end position="1325"/>
    </location>
</feature>
<keyword evidence="2" id="KW-0677">Repeat</keyword>
<feature type="region of interest" description="Disordered" evidence="3">
    <location>
        <begin position="914"/>
        <end position="1011"/>
    </location>
</feature>
<evidence type="ECO:0000256" key="3">
    <source>
        <dbReference type="SAM" id="MobiDB-lite"/>
    </source>
</evidence>
<feature type="compositionally biased region" description="Low complexity" evidence="3">
    <location>
        <begin position="1332"/>
        <end position="1349"/>
    </location>
</feature>
<feature type="compositionally biased region" description="Basic and acidic residues" evidence="3">
    <location>
        <begin position="1189"/>
        <end position="1200"/>
    </location>
</feature>
<dbReference type="GO" id="GO:0016301">
    <property type="term" value="F:kinase activity"/>
    <property type="evidence" value="ECO:0007669"/>
    <property type="project" value="UniProtKB-KW"/>
</dbReference>
<dbReference type="Proteomes" id="UP001153069">
    <property type="component" value="Unassembled WGS sequence"/>
</dbReference>
<feature type="compositionally biased region" description="Low complexity" evidence="3">
    <location>
        <begin position="876"/>
        <end position="900"/>
    </location>
</feature>
<feature type="compositionally biased region" description="Polar residues" evidence="3">
    <location>
        <begin position="45"/>
        <end position="59"/>
    </location>
</feature>